<feature type="binding site" evidence="5">
    <location>
        <position position="182"/>
    </location>
    <ligand>
        <name>S-adenosyl-L-methionine</name>
        <dbReference type="ChEBI" id="CHEBI:59789"/>
    </ligand>
</feature>
<dbReference type="InParanoid" id="A0A259TVP4"/>
<accession>A0A259TVP4</accession>
<dbReference type="PRINTS" id="PR02008">
    <property type="entry name" value="RCMTFAMILY"/>
</dbReference>
<dbReference type="GO" id="GO:0003723">
    <property type="term" value="F:RNA binding"/>
    <property type="evidence" value="ECO:0007669"/>
    <property type="project" value="UniProtKB-UniRule"/>
</dbReference>
<evidence type="ECO:0000256" key="1">
    <source>
        <dbReference type="ARBA" id="ARBA00022603"/>
    </source>
</evidence>
<feature type="binding site" evidence="5">
    <location>
        <position position="164"/>
    </location>
    <ligand>
        <name>S-adenosyl-L-methionine</name>
        <dbReference type="ChEBI" id="CHEBI:59789"/>
    </ligand>
</feature>
<dbReference type="InterPro" id="IPR029063">
    <property type="entry name" value="SAM-dependent_MTases_sf"/>
</dbReference>
<dbReference type="GO" id="GO:0001510">
    <property type="term" value="P:RNA methylation"/>
    <property type="evidence" value="ECO:0007669"/>
    <property type="project" value="InterPro"/>
</dbReference>
<keyword evidence="8" id="KW-1185">Reference proteome</keyword>
<dbReference type="RefSeq" id="WP_218827501.1">
    <property type="nucleotide sequence ID" value="NZ_MQWB01000001.1"/>
</dbReference>
<dbReference type="SUPFAM" id="SSF53335">
    <property type="entry name" value="S-adenosyl-L-methionine-dependent methyltransferases"/>
    <property type="match status" value="1"/>
</dbReference>
<proteinExistence type="inferred from homology"/>
<evidence type="ECO:0000256" key="5">
    <source>
        <dbReference type="PROSITE-ProRule" id="PRU01023"/>
    </source>
</evidence>
<keyword evidence="1 5" id="KW-0489">Methyltransferase</keyword>
<dbReference type="Gene3D" id="3.30.70.1170">
    <property type="entry name" value="Sun protein, domain 3"/>
    <property type="match status" value="1"/>
</dbReference>
<feature type="domain" description="SAM-dependent MTase RsmB/NOP-type" evidence="6">
    <location>
        <begin position="23"/>
        <end position="314"/>
    </location>
</feature>
<comment type="similarity">
    <text evidence="5">Belongs to the class I-like SAM-binding methyltransferase superfamily. RsmB/NOP family.</text>
</comment>
<dbReference type="Pfam" id="PF01189">
    <property type="entry name" value="Methyltr_RsmB-F"/>
    <property type="match status" value="1"/>
</dbReference>
<comment type="caution">
    <text evidence="7">The sequence shown here is derived from an EMBL/GenBank/DDBJ whole genome shotgun (WGS) entry which is preliminary data.</text>
</comment>
<sequence>MALPDLFLDRLRAILPPERLDAVLATFETPGATAFRACPLVAPEAETMAELKAEGVGFEPIEGIPGAYRAEDRAALLASGAYARGALYVQNASSQLPPHLLAPEAGERVLDLCAAPGSKTGQLAAMMEDRGEIVAMEKVRGRFYKLKANMEAQGATCVTAWQGDGSRVWQSETEAFDRVLVDVPCSTEGRFLADDPETTRYWSKRKINEMRRVQWRLLFSAIMALKPGGTLVYSTCTFAPEENEAVLAKALKTFGDKIEIVDAGLPTSGPLAEATMPGMAAWSGKTFPESVRLARRVLPDGLLEGFFVARIAKHASTVRA</sequence>
<evidence type="ECO:0000313" key="8">
    <source>
        <dbReference type="Proteomes" id="UP000216446"/>
    </source>
</evidence>
<evidence type="ECO:0000256" key="2">
    <source>
        <dbReference type="ARBA" id="ARBA00022679"/>
    </source>
</evidence>
<dbReference type="FunCoup" id="A0A259TVP4">
    <property type="interactions" value="144"/>
</dbReference>
<protein>
    <recommendedName>
        <fullName evidence="6">SAM-dependent MTase RsmB/NOP-type domain-containing protein</fullName>
    </recommendedName>
</protein>
<keyword evidence="4 5" id="KW-0694">RNA-binding</keyword>
<feature type="binding site" evidence="5">
    <location>
        <begin position="113"/>
        <end position="119"/>
    </location>
    <ligand>
        <name>S-adenosyl-L-methionine</name>
        <dbReference type="ChEBI" id="CHEBI:59789"/>
    </ligand>
</feature>
<name>A0A259TVP4_9BACT</name>
<gene>
    <name evidence="7" type="ORF">BSZ36_00640</name>
</gene>
<evidence type="ECO:0000256" key="4">
    <source>
        <dbReference type="ARBA" id="ARBA00022884"/>
    </source>
</evidence>
<dbReference type="InterPro" id="IPR023267">
    <property type="entry name" value="RCMT"/>
</dbReference>
<dbReference type="PANTHER" id="PTHR22807">
    <property type="entry name" value="NOP2 YEAST -RELATED NOL1/NOP2/FMU SUN DOMAIN-CONTAINING"/>
    <property type="match status" value="1"/>
</dbReference>
<evidence type="ECO:0000313" key="7">
    <source>
        <dbReference type="EMBL" id="OZC01618.1"/>
    </source>
</evidence>
<keyword evidence="2 5" id="KW-0808">Transferase</keyword>
<dbReference type="CDD" id="cd02440">
    <property type="entry name" value="AdoMet_MTases"/>
    <property type="match status" value="1"/>
</dbReference>
<evidence type="ECO:0000259" key="6">
    <source>
        <dbReference type="PROSITE" id="PS51686"/>
    </source>
</evidence>
<organism evidence="7 8">
    <name type="scientific">Rubricoccus marinus</name>
    <dbReference type="NCBI Taxonomy" id="716817"/>
    <lineage>
        <taxon>Bacteria</taxon>
        <taxon>Pseudomonadati</taxon>
        <taxon>Rhodothermota</taxon>
        <taxon>Rhodothermia</taxon>
        <taxon>Rhodothermales</taxon>
        <taxon>Rubricoccaceae</taxon>
        <taxon>Rubricoccus</taxon>
    </lineage>
</organism>
<feature type="binding site" evidence="5">
    <location>
        <position position="137"/>
    </location>
    <ligand>
        <name>S-adenosyl-L-methionine</name>
        <dbReference type="ChEBI" id="CHEBI:59789"/>
    </ligand>
</feature>
<feature type="active site" description="Nucleophile" evidence="5">
    <location>
        <position position="236"/>
    </location>
</feature>
<dbReference type="Gene3D" id="3.40.50.150">
    <property type="entry name" value="Vaccinia Virus protein VP39"/>
    <property type="match status" value="1"/>
</dbReference>
<dbReference type="EMBL" id="MQWB01000001">
    <property type="protein sequence ID" value="OZC01618.1"/>
    <property type="molecule type" value="Genomic_DNA"/>
</dbReference>
<dbReference type="InterPro" id="IPR001678">
    <property type="entry name" value="MeTrfase_RsmB-F_NOP2_dom"/>
</dbReference>
<reference evidence="7 8" key="1">
    <citation type="submission" date="2016-11" db="EMBL/GenBank/DDBJ databases">
        <title>Study of marine rhodopsin-containing bacteria.</title>
        <authorList>
            <person name="Yoshizawa S."/>
            <person name="Kumagai Y."/>
            <person name="Kogure K."/>
        </authorList>
    </citation>
    <scope>NUCLEOTIDE SEQUENCE [LARGE SCALE GENOMIC DNA]</scope>
    <source>
        <strain evidence="7 8">SG-29</strain>
    </source>
</reference>
<dbReference type="Proteomes" id="UP000216446">
    <property type="component" value="Unassembled WGS sequence"/>
</dbReference>
<keyword evidence="3 5" id="KW-0949">S-adenosyl-L-methionine</keyword>
<dbReference type="PROSITE" id="PS51686">
    <property type="entry name" value="SAM_MT_RSMB_NOP"/>
    <property type="match status" value="1"/>
</dbReference>
<evidence type="ECO:0000256" key="3">
    <source>
        <dbReference type="ARBA" id="ARBA00022691"/>
    </source>
</evidence>
<dbReference type="InterPro" id="IPR049560">
    <property type="entry name" value="MeTrfase_RsmB-F_NOP2_cat"/>
</dbReference>
<dbReference type="GO" id="GO:0008173">
    <property type="term" value="F:RNA methyltransferase activity"/>
    <property type="evidence" value="ECO:0007669"/>
    <property type="project" value="InterPro"/>
</dbReference>
<dbReference type="AlphaFoldDB" id="A0A259TVP4"/>
<dbReference type="PANTHER" id="PTHR22807:SF61">
    <property type="entry name" value="NOL1_NOP2_SUN FAMILY PROTEIN _ ANTITERMINATION NUSB DOMAIN-CONTAINING PROTEIN"/>
    <property type="match status" value="1"/>
</dbReference>